<gene>
    <name evidence="1" type="ORF">HanXRQr2_Chr06g0246221</name>
</gene>
<evidence type="ECO:0000313" key="1">
    <source>
        <dbReference type="EMBL" id="KAF5801272.1"/>
    </source>
</evidence>
<dbReference type="PANTHER" id="PTHR47212:SF14">
    <property type="entry name" value="DUF4378 DOMAIN-CONTAINING PROTEIN"/>
    <property type="match status" value="1"/>
</dbReference>
<protein>
    <submittedName>
        <fullName evidence="1">Uncharacterized protein</fullName>
    </submittedName>
</protein>
<organism evidence="1 2">
    <name type="scientific">Helianthus annuus</name>
    <name type="common">Common sunflower</name>
    <dbReference type="NCBI Taxonomy" id="4232"/>
    <lineage>
        <taxon>Eukaryota</taxon>
        <taxon>Viridiplantae</taxon>
        <taxon>Streptophyta</taxon>
        <taxon>Embryophyta</taxon>
        <taxon>Tracheophyta</taxon>
        <taxon>Spermatophyta</taxon>
        <taxon>Magnoliopsida</taxon>
        <taxon>eudicotyledons</taxon>
        <taxon>Gunneridae</taxon>
        <taxon>Pentapetalae</taxon>
        <taxon>asterids</taxon>
        <taxon>campanulids</taxon>
        <taxon>Asterales</taxon>
        <taxon>Asteraceae</taxon>
        <taxon>Asteroideae</taxon>
        <taxon>Heliantheae alliance</taxon>
        <taxon>Heliantheae</taxon>
        <taxon>Helianthus</taxon>
    </lineage>
</organism>
<name>A0A9K3IQV2_HELAN</name>
<evidence type="ECO:0000313" key="2">
    <source>
        <dbReference type="Proteomes" id="UP000215914"/>
    </source>
</evidence>
<sequence>MAKRSHQRPSRQKKDTSGCMWGIISMFDFRHGRTPRRLLSDRRRYTDNNSYGKTFFYH</sequence>
<dbReference type="PANTHER" id="PTHR47212">
    <property type="entry name" value="ADHESIN-LIKE PROTEIN, PUTATIVE (DUF3741)-RELATED"/>
    <property type="match status" value="1"/>
</dbReference>
<dbReference type="AlphaFoldDB" id="A0A9K3IQV2"/>
<keyword evidence="2" id="KW-1185">Reference proteome</keyword>
<proteinExistence type="predicted"/>
<reference evidence="1" key="2">
    <citation type="submission" date="2020-06" db="EMBL/GenBank/DDBJ databases">
        <title>Helianthus annuus Genome sequencing and assembly Release 2.</title>
        <authorList>
            <person name="Gouzy J."/>
            <person name="Langlade N."/>
            <person name="Munos S."/>
        </authorList>
    </citation>
    <scope>NUCLEOTIDE SEQUENCE</scope>
    <source>
        <tissue evidence="1">Leaves</tissue>
    </source>
</reference>
<dbReference type="Proteomes" id="UP000215914">
    <property type="component" value="Unassembled WGS sequence"/>
</dbReference>
<dbReference type="Gramene" id="mRNA:HanXRQr2_Chr06g0246221">
    <property type="protein sequence ID" value="CDS:HanXRQr2_Chr06g0246221.1"/>
    <property type="gene ID" value="HanXRQr2_Chr06g0246221"/>
</dbReference>
<reference evidence="1" key="1">
    <citation type="journal article" date="2017" name="Nature">
        <title>The sunflower genome provides insights into oil metabolism, flowering and Asterid evolution.</title>
        <authorList>
            <person name="Badouin H."/>
            <person name="Gouzy J."/>
            <person name="Grassa C.J."/>
            <person name="Murat F."/>
            <person name="Staton S.E."/>
            <person name="Cottret L."/>
            <person name="Lelandais-Briere C."/>
            <person name="Owens G.L."/>
            <person name="Carrere S."/>
            <person name="Mayjonade B."/>
            <person name="Legrand L."/>
            <person name="Gill N."/>
            <person name="Kane N.C."/>
            <person name="Bowers J.E."/>
            <person name="Hubner S."/>
            <person name="Bellec A."/>
            <person name="Berard A."/>
            <person name="Berges H."/>
            <person name="Blanchet N."/>
            <person name="Boniface M.C."/>
            <person name="Brunel D."/>
            <person name="Catrice O."/>
            <person name="Chaidir N."/>
            <person name="Claudel C."/>
            <person name="Donnadieu C."/>
            <person name="Faraut T."/>
            <person name="Fievet G."/>
            <person name="Helmstetter N."/>
            <person name="King M."/>
            <person name="Knapp S.J."/>
            <person name="Lai Z."/>
            <person name="Le Paslier M.C."/>
            <person name="Lippi Y."/>
            <person name="Lorenzon L."/>
            <person name="Mandel J.R."/>
            <person name="Marage G."/>
            <person name="Marchand G."/>
            <person name="Marquand E."/>
            <person name="Bret-Mestries E."/>
            <person name="Morien E."/>
            <person name="Nambeesan S."/>
            <person name="Nguyen T."/>
            <person name="Pegot-Espagnet P."/>
            <person name="Pouilly N."/>
            <person name="Raftis F."/>
            <person name="Sallet E."/>
            <person name="Schiex T."/>
            <person name="Thomas J."/>
            <person name="Vandecasteele C."/>
            <person name="Vares D."/>
            <person name="Vear F."/>
            <person name="Vautrin S."/>
            <person name="Crespi M."/>
            <person name="Mangin B."/>
            <person name="Burke J.M."/>
            <person name="Salse J."/>
            <person name="Munos S."/>
            <person name="Vincourt P."/>
            <person name="Rieseberg L.H."/>
            <person name="Langlade N.B."/>
        </authorList>
    </citation>
    <scope>NUCLEOTIDE SEQUENCE</scope>
    <source>
        <tissue evidence="1">Leaves</tissue>
    </source>
</reference>
<accession>A0A9K3IQV2</accession>
<comment type="caution">
    <text evidence="1">The sequence shown here is derived from an EMBL/GenBank/DDBJ whole genome shotgun (WGS) entry which is preliminary data.</text>
</comment>
<dbReference type="EMBL" id="MNCJ02000321">
    <property type="protein sequence ID" value="KAF5801272.1"/>
    <property type="molecule type" value="Genomic_DNA"/>
</dbReference>